<accession>A0A4C1U546</accession>
<proteinExistence type="predicted"/>
<evidence type="ECO:0000313" key="3">
    <source>
        <dbReference type="Proteomes" id="UP000299102"/>
    </source>
</evidence>
<feature type="region of interest" description="Disordered" evidence="1">
    <location>
        <begin position="1"/>
        <end position="20"/>
    </location>
</feature>
<protein>
    <submittedName>
        <fullName evidence="2">Uncharacterized protein</fullName>
    </submittedName>
</protein>
<name>A0A4C1U546_EUMVA</name>
<dbReference type="EMBL" id="BGZK01000128">
    <property type="protein sequence ID" value="GBP21429.1"/>
    <property type="molecule type" value="Genomic_DNA"/>
</dbReference>
<evidence type="ECO:0000313" key="2">
    <source>
        <dbReference type="EMBL" id="GBP21429.1"/>
    </source>
</evidence>
<organism evidence="2 3">
    <name type="scientific">Eumeta variegata</name>
    <name type="common">Bagworm moth</name>
    <name type="synonym">Eumeta japonica</name>
    <dbReference type="NCBI Taxonomy" id="151549"/>
    <lineage>
        <taxon>Eukaryota</taxon>
        <taxon>Metazoa</taxon>
        <taxon>Ecdysozoa</taxon>
        <taxon>Arthropoda</taxon>
        <taxon>Hexapoda</taxon>
        <taxon>Insecta</taxon>
        <taxon>Pterygota</taxon>
        <taxon>Neoptera</taxon>
        <taxon>Endopterygota</taxon>
        <taxon>Lepidoptera</taxon>
        <taxon>Glossata</taxon>
        <taxon>Ditrysia</taxon>
        <taxon>Tineoidea</taxon>
        <taxon>Psychidae</taxon>
        <taxon>Oiketicinae</taxon>
        <taxon>Eumeta</taxon>
    </lineage>
</organism>
<sequence length="109" mass="12400">MGSGIKLKTVPGTESRARTRSEIENKTGVKIECGISIRIESLIGNEIQNMKELFVLGFVQIRTVIGHGRRHNYFQEGALNTICFAKHIVKTRRVQVHPLAPPFRRLCDW</sequence>
<reference evidence="2 3" key="1">
    <citation type="journal article" date="2019" name="Commun. Biol.">
        <title>The bagworm genome reveals a unique fibroin gene that provides high tensile strength.</title>
        <authorList>
            <person name="Kono N."/>
            <person name="Nakamura H."/>
            <person name="Ohtoshi R."/>
            <person name="Tomita M."/>
            <person name="Numata K."/>
            <person name="Arakawa K."/>
        </authorList>
    </citation>
    <scope>NUCLEOTIDE SEQUENCE [LARGE SCALE GENOMIC DNA]</scope>
</reference>
<dbReference type="AlphaFoldDB" id="A0A4C1U546"/>
<comment type="caution">
    <text evidence="2">The sequence shown here is derived from an EMBL/GenBank/DDBJ whole genome shotgun (WGS) entry which is preliminary data.</text>
</comment>
<evidence type="ECO:0000256" key="1">
    <source>
        <dbReference type="SAM" id="MobiDB-lite"/>
    </source>
</evidence>
<keyword evidence="3" id="KW-1185">Reference proteome</keyword>
<dbReference type="Proteomes" id="UP000299102">
    <property type="component" value="Unassembled WGS sequence"/>
</dbReference>
<gene>
    <name evidence="2" type="ORF">EVAR_12030_1</name>
</gene>